<accession>A0A0W8F2X6</accession>
<organism evidence="1">
    <name type="scientific">hydrocarbon metagenome</name>
    <dbReference type="NCBI Taxonomy" id="938273"/>
    <lineage>
        <taxon>unclassified sequences</taxon>
        <taxon>metagenomes</taxon>
        <taxon>ecological metagenomes</taxon>
    </lineage>
</organism>
<reference evidence="1" key="1">
    <citation type="journal article" date="2015" name="Proc. Natl. Acad. Sci. U.S.A.">
        <title>Networks of energetic and metabolic interactions define dynamics in microbial communities.</title>
        <authorList>
            <person name="Embree M."/>
            <person name="Liu J.K."/>
            <person name="Al-Bassam M.M."/>
            <person name="Zengler K."/>
        </authorList>
    </citation>
    <scope>NUCLEOTIDE SEQUENCE</scope>
</reference>
<evidence type="ECO:0000313" key="1">
    <source>
        <dbReference type="EMBL" id="KUG15256.1"/>
    </source>
</evidence>
<proteinExistence type="predicted"/>
<comment type="caution">
    <text evidence="1">The sequence shown here is derived from an EMBL/GenBank/DDBJ whole genome shotgun (WGS) entry which is preliminary data.</text>
</comment>
<sequence>MAQFQTYAHLIGQDVDDAVFTYEGISADKKEAKKLRKMEPVQCPACNHINASRSDFYSGCGNRFTDKAGTEMSAVQNMVISNETDFKAYIDRLVDEKIATSRAGSSS</sequence>
<protein>
    <submittedName>
        <fullName evidence="1">Uncharacterized protein</fullName>
    </submittedName>
</protein>
<dbReference type="AlphaFoldDB" id="A0A0W8F2X6"/>
<dbReference type="EMBL" id="LNQE01001570">
    <property type="protein sequence ID" value="KUG15256.1"/>
    <property type="molecule type" value="Genomic_DNA"/>
</dbReference>
<name>A0A0W8F2X6_9ZZZZ</name>
<gene>
    <name evidence="1" type="ORF">ASZ90_015074</name>
</gene>